<protein>
    <submittedName>
        <fullName evidence="1">Uncharacterized protein</fullName>
    </submittedName>
</protein>
<comment type="caution">
    <text evidence="1">The sequence shown here is derived from an EMBL/GenBank/DDBJ whole genome shotgun (WGS) entry which is preliminary data.</text>
</comment>
<evidence type="ECO:0000313" key="1">
    <source>
        <dbReference type="EMBL" id="PKK42562.1"/>
    </source>
</evidence>
<evidence type="ECO:0000313" key="2">
    <source>
        <dbReference type="Proteomes" id="UP000233469"/>
    </source>
</evidence>
<sequence>MGHRRGTSRILTNQLQKAKDKCDDQELAQAMRNFDLNDDAMDIDSNTASFDDLKIVPDEEAPKKTVKMTPIKIPAKVTSSKLTPIKAVTKNDLLNLLRDFERPGTRRGYQGRRSYGY</sequence>
<proteinExistence type="predicted"/>
<reference evidence="1 2" key="2">
    <citation type="submission" date="2017-10" db="EMBL/GenBank/DDBJ databases">
        <title>Extensive intraspecific genome diversity in a model arbuscular mycorrhizal fungus.</title>
        <authorList>
            <person name="Chen E.C.H."/>
            <person name="Morin E."/>
            <person name="Baudet D."/>
            <person name="Noel J."/>
            <person name="Ndikumana S."/>
            <person name="Charron P."/>
            <person name="St-Onge C."/>
            <person name="Giorgi J."/>
            <person name="Grigoriev I.V."/>
            <person name="Roux C."/>
            <person name="Martin F.M."/>
            <person name="Corradi N."/>
        </authorList>
    </citation>
    <scope>NUCLEOTIDE SEQUENCE [LARGE SCALE GENOMIC DNA]</scope>
    <source>
        <strain evidence="1 2">C2</strain>
    </source>
</reference>
<name>A0A2N1KZM5_9GLOM</name>
<dbReference type="EMBL" id="LLXL01009494">
    <property type="protein sequence ID" value="PKK42562.1"/>
    <property type="molecule type" value="Genomic_DNA"/>
</dbReference>
<gene>
    <name evidence="1" type="ORF">RhiirC2_804465</name>
</gene>
<dbReference type="Proteomes" id="UP000233469">
    <property type="component" value="Unassembled WGS sequence"/>
</dbReference>
<accession>A0A2N1KZM5</accession>
<reference evidence="1 2" key="1">
    <citation type="submission" date="2016-04" db="EMBL/GenBank/DDBJ databases">
        <title>Genome analyses suggest a sexual origin of heterokaryosis in a supposedly ancient asexual fungus.</title>
        <authorList>
            <person name="Ropars J."/>
            <person name="Sedzielewska K."/>
            <person name="Noel J."/>
            <person name="Charron P."/>
            <person name="Farinelli L."/>
            <person name="Marton T."/>
            <person name="Kruger M."/>
            <person name="Pelin A."/>
            <person name="Brachmann A."/>
            <person name="Corradi N."/>
        </authorList>
    </citation>
    <scope>NUCLEOTIDE SEQUENCE [LARGE SCALE GENOMIC DNA]</scope>
    <source>
        <strain evidence="1 2">C2</strain>
    </source>
</reference>
<dbReference type="AlphaFoldDB" id="A0A2N1KZM5"/>
<organism evidence="1 2">
    <name type="scientific">Rhizophagus irregularis</name>
    <dbReference type="NCBI Taxonomy" id="588596"/>
    <lineage>
        <taxon>Eukaryota</taxon>
        <taxon>Fungi</taxon>
        <taxon>Fungi incertae sedis</taxon>
        <taxon>Mucoromycota</taxon>
        <taxon>Glomeromycotina</taxon>
        <taxon>Glomeromycetes</taxon>
        <taxon>Glomerales</taxon>
        <taxon>Glomeraceae</taxon>
        <taxon>Rhizophagus</taxon>
    </lineage>
</organism>